<reference evidence="5" key="1">
    <citation type="submission" date="2020-06" db="EMBL/GenBank/DDBJ databases">
        <authorList>
            <consortium name="Plant Systems Biology data submission"/>
        </authorList>
    </citation>
    <scope>NUCLEOTIDE SEQUENCE</scope>
    <source>
        <strain evidence="5">D6</strain>
    </source>
</reference>
<dbReference type="Proteomes" id="UP001153069">
    <property type="component" value="Unassembled WGS sequence"/>
</dbReference>
<sequence>MVVNMKDTAMMKEAESPLRQAMNVAASTDDYDPLTGIMLMPQSSGPQNDTSCPGAYSHTPGMQVQRATTPSRSSFLGPIDHHHEDNDDADEEVGVPSPRVLSSSTHNDGPADAQPRAVNERSSDPEDESQDESPRVGEENGLAVAQLVDEISPHKLPRAQTFDGERAAAKRRDQKTRQIRTIFLLGMIILVVIVIILLAILIPRTGPTKTATIIVPPPAPITAAPTSAQGFLLSLLDKGTLRAMEDTNSPQFKAHEWLLEDSDQLPFCSKERLIQKFALATLYFATNGDHWEENTHWLNHSIHECEWFQKPNFAVKDIVAQFVLGYLDGFLEPPPSTPCDNNGLFQHLWLDVNTLVGSLPTEVYMLTSLKTLSLDRNQLEGTISSHIGRMTNLQGLSLSGMLQTGTIPTEIGLLTNLNILFLDTNQLNGQVPTELWKLTNLVDLALSANYDLEGTLPSEISAISKLRWFLSEQSEFTGTIPSELGNLPLLEVLVLAESRHTGVIPSELGKLTALSVLTFQDNSLEGSLPTELGLLTALTVLRGNNNMLSGPLCSELGLLKDLEQSLSFHFNMLSGQIPTELGLFQRLPELVLHNNQFSGQIPSEFGELVSLQLLSLANNSLSGLVPEEFAYLQPHAHTIRLDGNPLLSGHLPADLCALNGTCSSDAWNPCIPPFGFVFDCTEKLCGCGCICEDLFNGP</sequence>
<dbReference type="InterPro" id="IPR001611">
    <property type="entry name" value="Leu-rich_rpt"/>
</dbReference>
<evidence type="ECO:0000313" key="6">
    <source>
        <dbReference type="Proteomes" id="UP001153069"/>
    </source>
</evidence>
<feature type="transmembrane region" description="Helical" evidence="4">
    <location>
        <begin position="181"/>
        <end position="202"/>
    </location>
</feature>
<keyword evidence="6" id="KW-1185">Reference proteome</keyword>
<keyword evidence="2" id="KW-0677">Repeat</keyword>
<dbReference type="SUPFAM" id="SSF52058">
    <property type="entry name" value="L domain-like"/>
    <property type="match status" value="1"/>
</dbReference>
<accession>A0A9N8E8Y0</accession>
<dbReference type="SMART" id="SM00369">
    <property type="entry name" value="LRR_TYP"/>
    <property type="match status" value="4"/>
</dbReference>
<dbReference type="InterPro" id="IPR052592">
    <property type="entry name" value="LRR-RLK"/>
</dbReference>
<dbReference type="InterPro" id="IPR003591">
    <property type="entry name" value="Leu-rich_rpt_typical-subtyp"/>
</dbReference>
<dbReference type="Gene3D" id="3.80.10.10">
    <property type="entry name" value="Ribonuclease Inhibitor"/>
    <property type="match status" value="3"/>
</dbReference>
<feature type="compositionally biased region" description="Polar residues" evidence="3">
    <location>
        <begin position="41"/>
        <end position="51"/>
    </location>
</feature>
<dbReference type="FunFam" id="3.80.10.10:FF:000041">
    <property type="entry name" value="LRR receptor-like serine/threonine-protein kinase ERECTA"/>
    <property type="match status" value="3"/>
</dbReference>
<dbReference type="Pfam" id="PF00560">
    <property type="entry name" value="LRR_1"/>
    <property type="match status" value="3"/>
</dbReference>
<evidence type="ECO:0000256" key="2">
    <source>
        <dbReference type="ARBA" id="ARBA00022737"/>
    </source>
</evidence>
<feature type="region of interest" description="Disordered" evidence="3">
    <location>
        <begin position="39"/>
        <end position="137"/>
    </location>
</feature>
<proteinExistence type="predicted"/>
<dbReference type="EMBL" id="CAICTM010000637">
    <property type="protein sequence ID" value="CAB9514205.1"/>
    <property type="molecule type" value="Genomic_DNA"/>
</dbReference>
<evidence type="ECO:0000256" key="1">
    <source>
        <dbReference type="ARBA" id="ARBA00022614"/>
    </source>
</evidence>
<keyword evidence="4" id="KW-0812">Transmembrane</keyword>
<keyword evidence="4" id="KW-0472">Membrane</keyword>
<evidence type="ECO:0000256" key="3">
    <source>
        <dbReference type="SAM" id="MobiDB-lite"/>
    </source>
</evidence>
<comment type="caution">
    <text evidence="5">The sequence shown here is derived from an EMBL/GenBank/DDBJ whole genome shotgun (WGS) entry which is preliminary data.</text>
</comment>
<evidence type="ECO:0000313" key="5">
    <source>
        <dbReference type="EMBL" id="CAB9514205.1"/>
    </source>
</evidence>
<keyword evidence="1" id="KW-0433">Leucine-rich repeat</keyword>
<protein>
    <submittedName>
        <fullName evidence="5">Leucine Rich Repeat</fullName>
    </submittedName>
</protein>
<dbReference type="OrthoDB" id="38453at2759"/>
<evidence type="ECO:0000256" key="4">
    <source>
        <dbReference type="SAM" id="Phobius"/>
    </source>
</evidence>
<dbReference type="AlphaFoldDB" id="A0A9N8E8Y0"/>
<feature type="compositionally biased region" description="Polar residues" evidence="3">
    <location>
        <begin position="60"/>
        <end position="74"/>
    </location>
</feature>
<keyword evidence="4" id="KW-1133">Transmembrane helix</keyword>
<dbReference type="InterPro" id="IPR032675">
    <property type="entry name" value="LRR_dom_sf"/>
</dbReference>
<organism evidence="5 6">
    <name type="scientific">Seminavis robusta</name>
    <dbReference type="NCBI Taxonomy" id="568900"/>
    <lineage>
        <taxon>Eukaryota</taxon>
        <taxon>Sar</taxon>
        <taxon>Stramenopiles</taxon>
        <taxon>Ochrophyta</taxon>
        <taxon>Bacillariophyta</taxon>
        <taxon>Bacillariophyceae</taxon>
        <taxon>Bacillariophycidae</taxon>
        <taxon>Naviculales</taxon>
        <taxon>Naviculaceae</taxon>
        <taxon>Seminavis</taxon>
    </lineage>
</organism>
<gene>
    <name evidence="5" type="ORF">SEMRO_638_G179650.1</name>
</gene>
<dbReference type="PANTHER" id="PTHR48054">
    <property type="entry name" value="RECEPTOR KINASE-LIKE PROTEIN XA21"/>
    <property type="match status" value="1"/>
</dbReference>
<name>A0A9N8E8Y0_9STRA</name>
<dbReference type="PANTHER" id="PTHR48054:SF77">
    <property type="entry name" value="RECEPTOR KINASE-LIKE PROTEIN XA21"/>
    <property type="match status" value="1"/>
</dbReference>